<organism evidence="2">
    <name type="scientific">Magallana gigas</name>
    <name type="common">Pacific oyster</name>
    <name type="synonym">Crassostrea gigas</name>
    <dbReference type="NCBI Taxonomy" id="29159"/>
    <lineage>
        <taxon>Eukaryota</taxon>
        <taxon>Metazoa</taxon>
        <taxon>Spiralia</taxon>
        <taxon>Lophotrochozoa</taxon>
        <taxon>Mollusca</taxon>
        <taxon>Bivalvia</taxon>
        <taxon>Autobranchia</taxon>
        <taxon>Pteriomorphia</taxon>
        <taxon>Ostreida</taxon>
        <taxon>Ostreoidea</taxon>
        <taxon>Ostreidae</taxon>
        <taxon>Magallana</taxon>
    </lineage>
</organism>
<gene>
    <name evidence="2" type="ORF">CGI_10013913</name>
</gene>
<reference evidence="2" key="1">
    <citation type="journal article" date="2012" name="Nature">
        <title>The oyster genome reveals stress adaptation and complexity of shell formation.</title>
        <authorList>
            <person name="Zhang G."/>
            <person name="Fang X."/>
            <person name="Guo X."/>
            <person name="Li L."/>
            <person name="Luo R."/>
            <person name="Xu F."/>
            <person name="Yang P."/>
            <person name="Zhang L."/>
            <person name="Wang X."/>
            <person name="Qi H."/>
            <person name="Xiong Z."/>
            <person name="Que H."/>
            <person name="Xie Y."/>
            <person name="Holland P.W."/>
            <person name="Paps J."/>
            <person name="Zhu Y."/>
            <person name="Wu F."/>
            <person name="Chen Y."/>
            <person name="Wang J."/>
            <person name="Peng C."/>
            <person name="Meng J."/>
            <person name="Yang L."/>
            <person name="Liu J."/>
            <person name="Wen B."/>
            <person name="Zhang N."/>
            <person name="Huang Z."/>
            <person name="Zhu Q."/>
            <person name="Feng Y."/>
            <person name="Mount A."/>
            <person name="Hedgecock D."/>
            <person name="Xu Z."/>
            <person name="Liu Y."/>
            <person name="Domazet-Loso T."/>
            <person name="Du Y."/>
            <person name="Sun X."/>
            <person name="Zhang S."/>
            <person name="Liu B."/>
            <person name="Cheng P."/>
            <person name="Jiang X."/>
            <person name="Li J."/>
            <person name="Fan D."/>
            <person name="Wang W."/>
            <person name="Fu W."/>
            <person name="Wang T."/>
            <person name="Wang B."/>
            <person name="Zhang J."/>
            <person name="Peng Z."/>
            <person name="Li Y."/>
            <person name="Li N."/>
            <person name="Wang J."/>
            <person name="Chen M."/>
            <person name="He Y."/>
            <person name="Tan F."/>
            <person name="Song X."/>
            <person name="Zheng Q."/>
            <person name="Huang R."/>
            <person name="Yang H."/>
            <person name="Du X."/>
            <person name="Chen L."/>
            <person name="Yang M."/>
            <person name="Gaffney P.M."/>
            <person name="Wang S."/>
            <person name="Luo L."/>
            <person name="She Z."/>
            <person name="Ming Y."/>
            <person name="Huang W."/>
            <person name="Zhang S."/>
            <person name="Huang B."/>
            <person name="Zhang Y."/>
            <person name="Qu T."/>
            <person name="Ni P."/>
            <person name="Miao G."/>
            <person name="Wang J."/>
            <person name="Wang Q."/>
            <person name="Steinberg C.E."/>
            <person name="Wang H."/>
            <person name="Li N."/>
            <person name="Qian L."/>
            <person name="Zhang G."/>
            <person name="Li Y."/>
            <person name="Yang H."/>
            <person name="Liu X."/>
            <person name="Wang J."/>
            <person name="Yin Y."/>
            <person name="Wang J."/>
        </authorList>
    </citation>
    <scope>NUCLEOTIDE SEQUENCE [LARGE SCALE GENOMIC DNA]</scope>
    <source>
        <strain evidence="2">05x7-T-G4-1.051#20</strain>
    </source>
</reference>
<dbReference type="Gene3D" id="2.170.300.10">
    <property type="entry name" value="Tie2 ligand-binding domain superfamily"/>
    <property type="match status" value="1"/>
</dbReference>
<protein>
    <submittedName>
        <fullName evidence="2">Phosphatidylinositol-binding clathrin assembly protein</fullName>
    </submittedName>
</protein>
<dbReference type="Pfam" id="PF15101">
    <property type="entry name" value="TERB2"/>
    <property type="match status" value="1"/>
</dbReference>
<dbReference type="InParanoid" id="K1RDW9"/>
<accession>K1RDW9</accession>
<feature type="compositionally biased region" description="Polar residues" evidence="1">
    <location>
        <begin position="422"/>
        <end position="458"/>
    </location>
</feature>
<feature type="compositionally biased region" description="Polar residues" evidence="1">
    <location>
        <begin position="122"/>
        <end position="142"/>
    </location>
</feature>
<sequence>MSPLDSAMFIFSRDFTALDTLQIFSSEAYLDEHLAVIHPMYISDSVTKGSKTVLMQYKLPPEEVYQATKDKQVYKWDRNSDLKNEQQQVRTGRQTCRRAKLCLDENTGNESEGAKTRRRQGPSYTDSENDSSVTMTTERQQSAVVPREVLECPLGRFGVNCNRTCPPQYYGKLCLSKCECPMNLCNKKYGCLEYETKKNTEEEHRYERRRSLQSMEEVENEQPRGQAEENNYTYLRLSALLPIYDNPDERMPCPNYNTATADAAKSLAIWDLSIDEEDDSSDEEESGYGQLFKHEMYNVLSLRKTYPDKSIHVRPVSDDTMVSTSSKETQYGYQSIQLATSKVPEDKVETSKYLSRRFDAFGEVLKPTSNVGMNSATQEKLINKDLDSSLSQLAGNLNIKGSASQVKKQQHDWQPKGEQKKTGGQSWQGLPPNISSSTWTSPSYGQPMVNSQSNMTTQSTMINSQQPPMMAPVMGYNVQPMMQGQNNINYITVTIRGQE</sequence>
<proteinExistence type="predicted"/>
<feature type="region of interest" description="Disordered" evidence="1">
    <location>
        <begin position="107"/>
        <end position="142"/>
    </location>
</feature>
<evidence type="ECO:0000256" key="1">
    <source>
        <dbReference type="SAM" id="MobiDB-lite"/>
    </source>
</evidence>
<dbReference type="HOGENOM" id="CLU_546601_0_0_1"/>
<evidence type="ECO:0000313" key="2">
    <source>
        <dbReference type="EMBL" id="EKC41899.1"/>
    </source>
</evidence>
<name>K1RDW9_MAGGI</name>
<dbReference type="EMBL" id="JH817118">
    <property type="protein sequence ID" value="EKC41899.1"/>
    <property type="molecule type" value="Genomic_DNA"/>
</dbReference>
<feature type="region of interest" description="Disordered" evidence="1">
    <location>
        <begin position="402"/>
        <end position="458"/>
    </location>
</feature>
<dbReference type="InterPro" id="IPR028065">
    <property type="entry name" value="TERB2"/>
</dbReference>
<dbReference type="AlphaFoldDB" id="K1RDW9"/>
<feature type="region of interest" description="Disordered" evidence="1">
    <location>
        <begin position="205"/>
        <end position="226"/>
    </location>
</feature>
<feature type="compositionally biased region" description="Basic and acidic residues" evidence="1">
    <location>
        <begin position="409"/>
        <end position="421"/>
    </location>
</feature>